<dbReference type="Gene3D" id="1.20.1280.50">
    <property type="match status" value="1"/>
</dbReference>
<dbReference type="AlphaFoldDB" id="A0A2A9NDX0"/>
<dbReference type="InterPro" id="IPR036047">
    <property type="entry name" value="F-box-like_dom_sf"/>
</dbReference>
<dbReference type="PROSITE" id="PS50181">
    <property type="entry name" value="FBOX"/>
    <property type="match status" value="1"/>
</dbReference>
<evidence type="ECO:0000313" key="2">
    <source>
        <dbReference type="EMBL" id="PFH46437.1"/>
    </source>
</evidence>
<reference evidence="2 3" key="1">
    <citation type="submission" date="2014-02" db="EMBL/GenBank/DDBJ databases">
        <title>Transposable element dynamics among asymbiotic and ectomycorrhizal Amanita fungi.</title>
        <authorList>
            <consortium name="DOE Joint Genome Institute"/>
            <person name="Hess J."/>
            <person name="Skrede I."/>
            <person name="Wolfe B."/>
            <person name="LaButti K."/>
            <person name="Ohm R.A."/>
            <person name="Grigoriev I.V."/>
            <person name="Pringle A."/>
        </authorList>
    </citation>
    <scope>NUCLEOTIDE SEQUENCE [LARGE SCALE GENOMIC DNA]</scope>
    <source>
        <strain evidence="2 3">SKay4041</strain>
    </source>
</reference>
<organism evidence="2 3">
    <name type="scientific">Amanita thiersii Skay4041</name>
    <dbReference type="NCBI Taxonomy" id="703135"/>
    <lineage>
        <taxon>Eukaryota</taxon>
        <taxon>Fungi</taxon>
        <taxon>Dikarya</taxon>
        <taxon>Basidiomycota</taxon>
        <taxon>Agaricomycotina</taxon>
        <taxon>Agaricomycetes</taxon>
        <taxon>Agaricomycetidae</taxon>
        <taxon>Agaricales</taxon>
        <taxon>Pluteineae</taxon>
        <taxon>Amanitaceae</taxon>
        <taxon>Amanita</taxon>
    </lineage>
</organism>
<proteinExistence type="predicted"/>
<dbReference type="SUPFAM" id="SSF81383">
    <property type="entry name" value="F-box domain"/>
    <property type="match status" value="1"/>
</dbReference>
<dbReference type="Proteomes" id="UP000242287">
    <property type="component" value="Unassembled WGS sequence"/>
</dbReference>
<name>A0A2A9NDX0_9AGAR</name>
<accession>A0A2A9NDX0</accession>
<sequence length="480" mass="54346">MLVNSISVLQQVYILLWAVLKLLYQKVPRLQPQPIGLVQLPPEVLDEIMKLLDWQDILRLRQTCKLLSDATRTKSIWINLFNASNSCHPCSPLRLEHPMELYTAHELEYLVLRRSSAEILRKSQTKLLPNLTRRFPMNHSDARAFSLIHGGRWLLTASETGSVSYLDLDAQDLTKRLLISEQMERLPDSIHRILMAVDSDNEFNPSSFNIAMFMLRILPIRFELNSSKSVMCASKSMNKTFITIAAAVRGQRDVPAYISIVDWAAAGIHNETHPGSLSYPRTTIPYGMTPGNARLLPGDQVLLLTESGIQLFDTKLVETTTNVPPNFSHQQIEFPHPTWCFPIHLLTDVLSHPYLCRNTNTSRLIFKSLKSVHGLIIPVDPSLGLEPQVIVLMDLDMTHEMAFTFGYNGGIMHDSAPCLHMLDYSWPDDISICSSNYLITEFNGGYWDATTCAFDEMSGRVVVYSDNEPSELIVVDFSRI</sequence>
<dbReference type="OrthoDB" id="3068592at2759"/>
<evidence type="ECO:0000259" key="1">
    <source>
        <dbReference type="PROSITE" id="PS50181"/>
    </source>
</evidence>
<dbReference type="SMART" id="SM00256">
    <property type="entry name" value="FBOX"/>
    <property type="match status" value="1"/>
</dbReference>
<dbReference type="Pfam" id="PF12937">
    <property type="entry name" value="F-box-like"/>
    <property type="match status" value="1"/>
</dbReference>
<dbReference type="EMBL" id="KZ302193">
    <property type="protein sequence ID" value="PFH46437.1"/>
    <property type="molecule type" value="Genomic_DNA"/>
</dbReference>
<gene>
    <name evidence="2" type="ORF">AMATHDRAFT_43600</name>
</gene>
<feature type="domain" description="F-box" evidence="1">
    <location>
        <begin position="34"/>
        <end position="80"/>
    </location>
</feature>
<evidence type="ECO:0000313" key="3">
    <source>
        <dbReference type="Proteomes" id="UP000242287"/>
    </source>
</evidence>
<keyword evidence="3" id="KW-1185">Reference proteome</keyword>
<protein>
    <recommendedName>
        <fullName evidence="1">F-box domain-containing protein</fullName>
    </recommendedName>
</protein>
<dbReference type="InterPro" id="IPR001810">
    <property type="entry name" value="F-box_dom"/>
</dbReference>